<evidence type="ECO:0000313" key="2">
    <source>
        <dbReference type="Proteomes" id="UP001054252"/>
    </source>
</evidence>
<reference evidence="1 2" key="1">
    <citation type="journal article" date="2021" name="Commun. Biol.">
        <title>The genome of Shorea leprosula (Dipterocarpaceae) highlights the ecological relevance of drought in aseasonal tropical rainforests.</title>
        <authorList>
            <person name="Ng K.K.S."/>
            <person name="Kobayashi M.J."/>
            <person name="Fawcett J.A."/>
            <person name="Hatakeyama M."/>
            <person name="Paape T."/>
            <person name="Ng C.H."/>
            <person name="Ang C.C."/>
            <person name="Tnah L.H."/>
            <person name="Lee C.T."/>
            <person name="Nishiyama T."/>
            <person name="Sese J."/>
            <person name="O'Brien M.J."/>
            <person name="Copetti D."/>
            <person name="Mohd Noor M.I."/>
            <person name="Ong R.C."/>
            <person name="Putra M."/>
            <person name="Sireger I.Z."/>
            <person name="Indrioko S."/>
            <person name="Kosugi Y."/>
            <person name="Izuno A."/>
            <person name="Isagi Y."/>
            <person name="Lee S.L."/>
            <person name="Shimizu K.K."/>
        </authorList>
    </citation>
    <scope>NUCLEOTIDE SEQUENCE [LARGE SCALE GENOMIC DNA]</scope>
    <source>
        <strain evidence="1">214</strain>
    </source>
</reference>
<protein>
    <submittedName>
        <fullName evidence="1">Uncharacterized protein</fullName>
    </submittedName>
</protein>
<name>A0AAV5K7F4_9ROSI</name>
<evidence type="ECO:0000313" key="1">
    <source>
        <dbReference type="EMBL" id="GKV19080.1"/>
    </source>
</evidence>
<comment type="caution">
    <text evidence="1">The sequence shown here is derived from an EMBL/GenBank/DDBJ whole genome shotgun (WGS) entry which is preliminary data.</text>
</comment>
<organism evidence="1 2">
    <name type="scientific">Rubroshorea leprosula</name>
    <dbReference type="NCBI Taxonomy" id="152421"/>
    <lineage>
        <taxon>Eukaryota</taxon>
        <taxon>Viridiplantae</taxon>
        <taxon>Streptophyta</taxon>
        <taxon>Embryophyta</taxon>
        <taxon>Tracheophyta</taxon>
        <taxon>Spermatophyta</taxon>
        <taxon>Magnoliopsida</taxon>
        <taxon>eudicotyledons</taxon>
        <taxon>Gunneridae</taxon>
        <taxon>Pentapetalae</taxon>
        <taxon>rosids</taxon>
        <taxon>malvids</taxon>
        <taxon>Malvales</taxon>
        <taxon>Dipterocarpaceae</taxon>
        <taxon>Rubroshorea</taxon>
    </lineage>
</organism>
<proteinExistence type="predicted"/>
<accession>A0AAV5K7F4</accession>
<sequence>MNQESRVQKPLPHMLLNFQNMFLTGKSVFLGGVCWK</sequence>
<keyword evidence="2" id="KW-1185">Reference proteome</keyword>
<dbReference type="Proteomes" id="UP001054252">
    <property type="component" value="Unassembled WGS sequence"/>
</dbReference>
<gene>
    <name evidence="1" type="ORF">SLEP1_g29378</name>
</gene>
<dbReference type="AlphaFoldDB" id="A0AAV5K7F4"/>
<dbReference type="EMBL" id="BPVZ01000052">
    <property type="protein sequence ID" value="GKV19080.1"/>
    <property type="molecule type" value="Genomic_DNA"/>
</dbReference>